<protein>
    <recommendedName>
        <fullName evidence="4">No apical meristem-associated C-terminal domain-containing protein</fullName>
    </recommendedName>
</protein>
<evidence type="ECO:0000313" key="2">
    <source>
        <dbReference type="EMBL" id="KAF3505072.1"/>
    </source>
</evidence>
<gene>
    <name evidence="2" type="ORF">F2Q69_00039822</name>
</gene>
<evidence type="ECO:0008006" key="4">
    <source>
        <dbReference type="Google" id="ProtNLM"/>
    </source>
</evidence>
<organism evidence="2 3">
    <name type="scientific">Brassica cretica</name>
    <name type="common">Mustard</name>
    <dbReference type="NCBI Taxonomy" id="69181"/>
    <lineage>
        <taxon>Eukaryota</taxon>
        <taxon>Viridiplantae</taxon>
        <taxon>Streptophyta</taxon>
        <taxon>Embryophyta</taxon>
        <taxon>Tracheophyta</taxon>
        <taxon>Spermatophyta</taxon>
        <taxon>Magnoliopsida</taxon>
        <taxon>eudicotyledons</taxon>
        <taxon>Gunneridae</taxon>
        <taxon>Pentapetalae</taxon>
        <taxon>rosids</taxon>
        <taxon>malvids</taxon>
        <taxon>Brassicales</taxon>
        <taxon>Brassicaceae</taxon>
        <taxon>Brassiceae</taxon>
        <taxon>Brassica</taxon>
    </lineage>
</organism>
<sequence>MTHDIYYNDRNAKFTMEHAWLELRKDQKWCGSSSTKEKAEAMPRPIGVKAAKAKGRSKSKASEEEVKSDVEVKQRRLVTQEAKTRELFRDIKLPNREESKLNSVS</sequence>
<evidence type="ECO:0000313" key="3">
    <source>
        <dbReference type="Proteomes" id="UP000712600"/>
    </source>
</evidence>
<dbReference type="Proteomes" id="UP000712600">
    <property type="component" value="Unassembled WGS sequence"/>
</dbReference>
<comment type="caution">
    <text evidence="2">The sequence shown here is derived from an EMBL/GenBank/DDBJ whole genome shotgun (WGS) entry which is preliminary data.</text>
</comment>
<proteinExistence type="predicted"/>
<name>A0A8S9NMM1_BRACR</name>
<dbReference type="PANTHER" id="PTHR45023">
    <property type="match status" value="1"/>
</dbReference>
<evidence type="ECO:0000256" key="1">
    <source>
        <dbReference type="SAM" id="MobiDB-lite"/>
    </source>
</evidence>
<dbReference type="PANTHER" id="PTHR45023:SF4">
    <property type="entry name" value="GLYCINE-RICH PROTEIN-RELATED"/>
    <property type="match status" value="1"/>
</dbReference>
<dbReference type="AlphaFoldDB" id="A0A8S9NMM1"/>
<feature type="compositionally biased region" description="Basic and acidic residues" evidence="1">
    <location>
        <begin position="60"/>
        <end position="71"/>
    </location>
</feature>
<reference evidence="2" key="1">
    <citation type="submission" date="2019-12" db="EMBL/GenBank/DDBJ databases">
        <title>Genome sequencing and annotation of Brassica cretica.</title>
        <authorList>
            <person name="Studholme D.J."/>
            <person name="Sarris P."/>
        </authorList>
    </citation>
    <scope>NUCLEOTIDE SEQUENCE</scope>
    <source>
        <strain evidence="2">PFS-109/04</strain>
        <tissue evidence="2">Leaf</tissue>
    </source>
</reference>
<accession>A0A8S9NMM1</accession>
<feature type="region of interest" description="Disordered" evidence="1">
    <location>
        <begin position="34"/>
        <end position="71"/>
    </location>
</feature>
<dbReference type="EMBL" id="QGKX02001621">
    <property type="protein sequence ID" value="KAF3505072.1"/>
    <property type="molecule type" value="Genomic_DNA"/>
</dbReference>